<dbReference type="CDD" id="cd01805">
    <property type="entry name" value="Ubl_Rad23"/>
    <property type="match status" value="1"/>
</dbReference>
<dbReference type="Pfam" id="PF00240">
    <property type="entry name" value="ubiquitin"/>
    <property type="match status" value="1"/>
</dbReference>
<dbReference type="InterPro" id="IPR000626">
    <property type="entry name" value="Ubiquitin-like_dom"/>
</dbReference>
<evidence type="ECO:0000313" key="3">
    <source>
        <dbReference type="EnsemblMetazoa" id="MESCA006867-PA"/>
    </source>
</evidence>
<dbReference type="FunFam" id="3.10.20.90:FF:000254">
    <property type="entry name" value="UV excision repair protein Rad23"/>
    <property type="match status" value="1"/>
</dbReference>
<dbReference type="PANTHER" id="PTHR10621">
    <property type="entry name" value="UV EXCISION REPAIR PROTEIN RAD23"/>
    <property type="match status" value="1"/>
</dbReference>
<dbReference type="EMBL" id="CAQQ02076892">
    <property type="status" value="NOT_ANNOTATED_CDS"/>
    <property type="molecule type" value="Genomic_DNA"/>
</dbReference>
<evidence type="ECO:0000259" key="2">
    <source>
        <dbReference type="PROSITE" id="PS50053"/>
    </source>
</evidence>
<sequence>MKIRVKNLQQETHEIEIDPNSSVRDLKTAIFNQLGSLYNTENQTLIYAGTILQDDQPIKTYNIDEKKFIVCLVKTKNPSSTASSPVRQPQETPATDTPQFLQHIHNIMEMGYSESQARGALEV</sequence>
<name>T1GT46_MEGSC</name>
<feature type="domain" description="Ubiquitin-like" evidence="2">
    <location>
        <begin position="1"/>
        <end position="78"/>
    </location>
</feature>
<evidence type="ECO:0000313" key="4">
    <source>
        <dbReference type="Proteomes" id="UP000015102"/>
    </source>
</evidence>
<protein>
    <recommendedName>
        <fullName evidence="2">Ubiquitin-like domain-containing protein</fullName>
    </recommendedName>
</protein>
<dbReference type="PROSITE" id="PS50053">
    <property type="entry name" value="UBIQUITIN_2"/>
    <property type="match status" value="1"/>
</dbReference>
<feature type="region of interest" description="Disordered" evidence="1">
    <location>
        <begin position="77"/>
        <end position="98"/>
    </location>
</feature>
<proteinExistence type="predicted"/>
<accession>T1GT46</accession>
<dbReference type="InterPro" id="IPR029071">
    <property type="entry name" value="Ubiquitin-like_domsf"/>
</dbReference>
<dbReference type="GO" id="GO:0005829">
    <property type="term" value="C:cytosol"/>
    <property type="evidence" value="ECO:0007669"/>
    <property type="project" value="TreeGrafter"/>
</dbReference>
<dbReference type="OMA" id="HIHNIME"/>
<evidence type="ECO:0000256" key="1">
    <source>
        <dbReference type="SAM" id="MobiDB-lite"/>
    </source>
</evidence>
<dbReference type="Gene3D" id="3.10.20.90">
    <property type="entry name" value="Phosphatidylinositol 3-kinase Catalytic Subunit, Chain A, domain 1"/>
    <property type="match status" value="1"/>
</dbReference>
<organism evidence="3 4">
    <name type="scientific">Megaselia scalaris</name>
    <name type="common">Humpbacked fly</name>
    <name type="synonym">Phora scalaris</name>
    <dbReference type="NCBI Taxonomy" id="36166"/>
    <lineage>
        <taxon>Eukaryota</taxon>
        <taxon>Metazoa</taxon>
        <taxon>Ecdysozoa</taxon>
        <taxon>Arthropoda</taxon>
        <taxon>Hexapoda</taxon>
        <taxon>Insecta</taxon>
        <taxon>Pterygota</taxon>
        <taxon>Neoptera</taxon>
        <taxon>Endopterygota</taxon>
        <taxon>Diptera</taxon>
        <taxon>Brachycera</taxon>
        <taxon>Muscomorpha</taxon>
        <taxon>Platypezoidea</taxon>
        <taxon>Phoridae</taxon>
        <taxon>Megaseliini</taxon>
        <taxon>Megaselia</taxon>
    </lineage>
</organism>
<dbReference type="SUPFAM" id="SSF54236">
    <property type="entry name" value="Ubiquitin-like"/>
    <property type="match status" value="1"/>
</dbReference>
<dbReference type="Gene3D" id="1.10.8.10">
    <property type="entry name" value="DNA helicase RuvA subunit, C-terminal domain"/>
    <property type="match status" value="1"/>
</dbReference>
<keyword evidence="4" id="KW-1185">Reference proteome</keyword>
<dbReference type="GO" id="GO:0005654">
    <property type="term" value="C:nucleoplasm"/>
    <property type="evidence" value="ECO:0007669"/>
    <property type="project" value="TreeGrafter"/>
</dbReference>
<reference evidence="3" key="2">
    <citation type="submission" date="2015-06" db="UniProtKB">
        <authorList>
            <consortium name="EnsemblMetazoa"/>
        </authorList>
    </citation>
    <scope>IDENTIFICATION</scope>
</reference>
<dbReference type="STRING" id="36166.T1GT46"/>
<dbReference type="AlphaFoldDB" id="T1GT46"/>
<dbReference type="EnsemblMetazoa" id="MESCA006867-RA">
    <property type="protein sequence ID" value="MESCA006867-PA"/>
    <property type="gene ID" value="MESCA006867"/>
</dbReference>
<dbReference type="GO" id="GO:0043161">
    <property type="term" value="P:proteasome-mediated ubiquitin-dependent protein catabolic process"/>
    <property type="evidence" value="ECO:0007669"/>
    <property type="project" value="TreeGrafter"/>
</dbReference>
<dbReference type="SMART" id="SM00213">
    <property type="entry name" value="UBQ"/>
    <property type="match status" value="1"/>
</dbReference>
<dbReference type="GO" id="GO:0070628">
    <property type="term" value="F:proteasome binding"/>
    <property type="evidence" value="ECO:0007669"/>
    <property type="project" value="TreeGrafter"/>
</dbReference>
<dbReference type="GO" id="GO:0043130">
    <property type="term" value="F:ubiquitin binding"/>
    <property type="evidence" value="ECO:0007669"/>
    <property type="project" value="TreeGrafter"/>
</dbReference>
<dbReference type="Proteomes" id="UP000015102">
    <property type="component" value="Unassembled WGS sequence"/>
</dbReference>
<dbReference type="HOGENOM" id="CLU_2021018_0_0_1"/>
<dbReference type="PANTHER" id="PTHR10621:SF0">
    <property type="entry name" value="UV EXCISION REPAIR PROTEIN RAD23"/>
    <property type="match status" value="1"/>
</dbReference>
<dbReference type="GO" id="GO:0031593">
    <property type="term" value="F:polyubiquitin modification-dependent protein binding"/>
    <property type="evidence" value="ECO:0007669"/>
    <property type="project" value="TreeGrafter"/>
</dbReference>
<reference evidence="4" key="1">
    <citation type="submission" date="2013-02" db="EMBL/GenBank/DDBJ databases">
        <authorList>
            <person name="Hughes D."/>
        </authorList>
    </citation>
    <scope>NUCLEOTIDE SEQUENCE</scope>
    <source>
        <strain>Durham</strain>
        <strain evidence="4">NC isolate 2 -- Noor lab</strain>
    </source>
</reference>